<comment type="caution">
    <text evidence="6">The sequence shown here is derived from an EMBL/GenBank/DDBJ whole genome shotgun (WGS) entry which is preliminary data.</text>
</comment>
<name>W7IVB7_9PSEU</name>
<keyword evidence="7" id="KW-1185">Reference proteome</keyword>
<evidence type="ECO:0000313" key="7">
    <source>
        <dbReference type="Proteomes" id="UP000019277"/>
    </source>
</evidence>
<dbReference type="PANTHER" id="PTHR43586">
    <property type="entry name" value="CYSTEINE DESULFURASE"/>
    <property type="match status" value="1"/>
</dbReference>
<dbReference type="Gene3D" id="3.40.640.10">
    <property type="entry name" value="Type I PLP-dependent aspartate aminotransferase-like (Major domain)"/>
    <property type="match status" value="1"/>
</dbReference>
<evidence type="ECO:0000256" key="4">
    <source>
        <dbReference type="RuleBase" id="RU004504"/>
    </source>
</evidence>
<comment type="cofactor">
    <cofactor evidence="1 4">
        <name>pyridoxal 5'-phosphate</name>
        <dbReference type="ChEBI" id="CHEBI:597326"/>
    </cofactor>
</comment>
<dbReference type="InterPro" id="IPR015424">
    <property type="entry name" value="PyrdxlP-dep_Trfase"/>
</dbReference>
<sequence length="364" mass="38757">MDYAGLGRLREPARVAMAAALNDVFPFGSAEIGRVFPARRRARALAAGLLDCREDEIAFVPNTSTGLQLVADGIDWRPGDEVVVFEGDFPANVHPWRRLDGVRLRWVPLRGNGYRLDDVAAALGPRTRLVAVSHVHFATGFRVDLDAVVALAHAAGALVCVDAVQSLGVVPLSLRATPVDFLAAGAHKWLCGPTGTGIFFCRGERLDELRLPCGWVGYEGANDLFDGPGLLRYDLRPRPSAARVEGGMYDVLAMVGLAETLAELAGIGLGAVAARVRGLTARLRAGLLEAGCELATPGEPSADEWSGIVAFRHPARTGGDLVAALLADGHHVSHPDGWVRAAPHHWTGDAEIGRFLTAVTRRVS</sequence>
<dbReference type="AlphaFoldDB" id="W7IVB7"/>
<dbReference type="PATRIC" id="fig|909613.9.peg.4456"/>
<proteinExistence type="inferred from homology"/>
<evidence type="ECO:0000313" key="6">
    <source>
        <dbReference type="EMBL" id="EWC60346.1"/>
    </source>
</evidence>
<evidence type="ECO:0000256" key="1">
    <source>
        <dbReference type="ARBA" id="ARBA00001933"/>
    </source>
</evidence>
<dbReference type="GO" id="GO:0031071">
    <property type="term" value="F:cysteine desulfurase activity"/>
    <property type="evidence" value="ECO:0007669"/>
    <property type="project" value="UniProtKB-EC"/>
</dbReference>
<dbReference type="InterPro" id="IPR020578">
    <property type="entry name" value="Aminotrans_V_PyrdxlP_BS"/>
</dbReference>
<dbReference type="Proteomes" id="UP000019277">
    <property type="component" value="Unassembled WGS sequence"/>
</dbReference>
<dbReference type="EMBL" id="AYXG01000165">
    <property type="protein sequence ID" value="EWC60346.1"/>
    <property type="molecule type" value="Genomic_DNA"/>
</dbReference>
<comment type="similarity">
    <text evidence="3">Belongs to the class-V pyridoxal-phosphate-dependent aminotransferase family.</text>
</comment>
<dbReference type="EC" id="2.8.1.7" evidence="6"/>
<evidence type="ECO:0000259" key="5">
    <source>
        <dbReference type="Pfam" id="PF00266"/>
    </source>
</evidence>
<protein>
    <submittedName>
        <fullName evidence="6">Cysteine desulfurase</fullName>
        <ecNumber evidence="6">2.8.1.7</ecNumber>
    </submittedName>
</protein>
<dbReference type="SUPFAM" id="SSF53383">
    <property type="entry name" value="PLP-dependent transferases"/>
    <property type="match status" value="1"/>
</dbReference>
<evidence type="ECO:0000256" key="2">
    <source>
        <dbReference type="ARBA" id="ARBA00022898"/>
    </source>
</evidence>
<gene>
    <name evidence="6" type="ORF">UO65_4454</name>
</gene>
<reference evidence="6 7" key="1">
    <citation type="journal article" date="2014" name="Genome Announc.">
        <title>Draft Genome Sequence of the Antitrypanosomally Active Sponge-Associated Bacterium Actinokineospora sp. Strain EG49.</title>
        <authorList>
            <person name="Harjes J."/>
            <person name="Ryu T."/>
            <person name="Abdelmohsen U.R."/>
            <person name="Moitinho-Silva L."/>
            <person name="Horn H."/>
            <person name="Ravasi T."/>
            <person name="Hentschel U."/>
        </authorList>
    </citation>
    <scope>NUCLEOTIDE SEQUENCE [LARGE SCALE GENOMIC DNA]</scope>
    <source>
        <strain evidence="6 7">EG49</strain>
    </source>
</reference>
<evidence type="ECO:0000256" key="3">
    <source>
        <dbReference type="RuleBase" id="RU004075"/>
    </source>
</evidence>
<dbReference type="InterPro" id="IPR015422">
    <property type="entry name" value="PyrdxlP-dep_Trfase_small"/>
</dbReference>
<dbReference type="PROSITE" id="PS00595">
    <property type="entry name" value="AA_TRANSFER_CLASS_5"/>
    <property type="match status" value="1"/>
</dbReference>
<keyword evidence="6" id="KW-0808">Transferase</keyword>
<dbReference type="eggNOG" id="COG0520">
    <property type="taxonomic scope" value="Bacteria"/>
</dbReference>
<dbReference type="PANTHER" id="PTHR43586:SF15">
    <property type="entry name" value="BLR3095 PROTEIN"/>
    <property type="match status" value="1"/>
</dbReference>
<dbReference type="Pfam" id="PF00266">
    <property type="entry name" value="Aminotran_5"/>
    <property type="match status" value="1"/>
</dbReference>
<feature type="domain" description="Aminotransferase class V" evidence="5">
    <location>
        <begin position="40"/>
        <end position="328"/>
    </location>
</feature>
<organism evidence="6 7">
    <name type="scientific">Actinokineospora spheciospongiae</name>
    <dbReference type="NCBI Taxonomy" id="909613"/>
    <lineage>
        <taxon>Bacteria</taxon>
        <taxon>Bacillati</taxon>
        <taxon>Actinomycetota</taxon>
        <taxon>Actinomycetes</taxon>
        <taxon>Pseudonocardiales</taxon>
        <taxon>Pseudonocardiaceae</taxon>
        <taxon>Actinokineospora</taxon>
    </lineage>
</organism>
<dbReference type="InterPro" id="IPR015421">
    <property type="entry name" value="PyrdxlP-dep_Trfase_major"/>
</dbReference>
<dbReference type="Gene3D" id="3.90.1150.10">
    <property type="entry name" value="Aspartate Aminotransferase, domain 1"/>
    <property type="match status" value="1"/>
</dbReference>
<keyword evidence="2" id="KW-0663">Pyridoxal phosphate</keyword>
<accession>W7IVB7</accession>
<dbReference type="STRING" id="909613.UO65_4454"/>
<dbReference type="InterPro" id="IPR000192">
    <property type="entry name" value="Aminotrans_V_dom"/>
</dbReference>